<organism evidence="1 2">
    <name type="scientific">Cetraspora pellucida</name>
    <dbReference type="NCBI Taxonomy" id="1433469"/>
    <lineage>
        <taxon>Eukaryota</taxon>
        <taxon>Fungi</taxon>
        <taxon>Fungi incertae sedis</taxon>
        <taxon>Mucoromycota</taxon>
        <taxon>Glomeromycotina</taxon>
        <taxon>Glomeromycetes</taxon>
        <taxon>Diversisporales</taxon>
        <taxon>Gigasporaceae</taxon>
        <taxon>Cetraspora</taxon>
    </lineage>
</organism>
<proteinExistence type="predicted"/>
<dbReference type="Proteomes" id="UP000789759">
    <property type="component" value="Unassembled WGS sequence"/>
</dbReference>
<dbReference type="EMBL" id="CAJVQA010008579">
    <property type="protein sequence ID" value="CAG8674062.1"/>
    <property type="molecule type" value="Genomic_DNA"/>
</dbReference>
<dbReference type="OrthoDB" id="2465759at2759"/>
<sequence>MTIRLQELLIFVVGQIEVIDNKFYINAKDINYINMKKKDSEADDSQISSTSTNLTRSKLLNIHQNIIKNSRDTLTVQSLPPSNIGSTFLTKCKRTDITDNAIVDADFATSVDHNLKNTKISLESDQEESEKITKNNKLQKKTKQLLIRSSYKKKKSCDLRPADIINSDEN</sequence>
<keyword evidence="2" id="KW-1185">Reference proteome</keyword>
<reference evidence="1" key="1">
    <citation type="submission" date="2021-06" db="EMBL/GenBank/DDBJ databases">
        <authorList>
            <person name="Kallberg Y."/>
            <person name="Tangrot J."/>
            <person name="Rosling A."/>
        </authorList>
    </citation>
    <scope>NUCLEOTIDE SEQUENCE</scope>
    <source>
        <strain evidence="1">FL966</strain>
    </source>
</reference>
<evidence type="ECO:0000313" key="1">
    <source>
        <dbReference type="EMBL" id="CAG8674062.1"/>
    </source>
</evidence>
<dbReference type="AlphaFoldDB" id="A0A9N9EGK7"/>
<comment type="caution">
    <text evidence="1">The sequence shown here is derived from an EMBL/GenBank/DDBJ whole genome shotgun (WGS) entry which is preliminary data.</text>
</comment>
<evidence type="ECO:0000313" key="2">
    <source>
        <dbReference type="Proteomes" id="UP000789759"/>
    </source>
</evidence>
<accession>A0A9N9EGK7</accession>
<protein>
    <submittedName>
        <fullName evidence="1">17019_t:CDS:1</fullName>
    </submittedName>
</protein>
<gene>
    <name evidence="1" type="ORF">CPELLU_LOCUS10427</name>
</gene>
<name>A0A9N9EGK7_9GLOM</name>